<feature type="transmembrane region" description="Helical" evidence="6">
    <location>
        <begin position="25"/>
        <end position="44"/>
    </location>
</feature>
<keyword evidence="4 6" id="KW-1133">Transmembrane helix</keyword>
<comment type="subcellular location">
    <subcellularLocation>
        <location evidence="1 6">Cell membrane</location>
        <topology evidence="1 6">Multi-pass membrane protein</topology>
    </subcellularLocation>
</comment>
<dbReference type="Proteomes" id="UP000235731">
    <property type="component" value="Unassembled WGS sequence"/>
</dbReference>
<keyword evidence="5 6" id="KW-0472">Membrane</keyword>
<evidence type="ECO:0000256" key="4">
    <source>
        <dbReference type="ARBA" id="ARBA00022989"/>
    </source>
</evidence>
<feature type="transmembrane region" description="Helical" evidence="6">
    <location>
        <begin position="50"/>
        <end position="83"/>
    </location>
</feature>
<proteinExistence type="inferred from homology"/>
<keyword evidence="3 6" id="KW-0812">Transmembrane</keyword>
<comment type="caution">
    <text evidence="8">The sequence shown here is derived from an EMBL/GenBank/DDBJ whole genome shotgun (WGS) entry which is preliminary data.</text>
</comment>
<evidence type="ECO:0000256" key="6">
    <source>
        <dbReference type="RuleBase" id="RU366058"/>
    </source>
</evidence>
<dbReference type="InterPro" id="IPR015414">
    <property type="entry name" value="TMEM64"/>
</dbReference>
<accession>A0A2N7PJR9</accession>
<evidence type="ECO:0000313" key="8">
    <source>
        <dbReference type="EMBL" id="PMP63145.1"/>
    </source>
</evidence>
<dbReference type="AlphaFoldDB" id="A0A2N7PJR9"/>
<name>A0A2N7PJR9_9BACT</name>
<evidence type="ECO:0000256" key="1">
    <source>
        <dbReference type="ARBA" id="ARBA00004651"/>
    </source>
</evidence>
<comment type="similarity">
    <text evidence="6">Belongs to the TVP38/TMEM64 family.</text>
</comment>
<protein>
    <recommendedName>
        <fullName evidence="6">TVP38/TMEM64 family membrane protein</fullName>
    </recommendedName>
</protein>
<sequence length="196" mass="22359">MWENLISLWQDRNLLRDFVNEHPKLGPFLFILLQALQVIIAPLPGEVTGFIAGFIFGTFYGFILSITGITLGSLLVFVIIRAFRKRFLTKYETHPFYLKLKKIFKKYGISGVFILYLLPGFPKDLLNYLVPFMPISLRAFIIISTLGRAPGTLALAIQGDVVYGGHPGKILIVSIFFLLVFIIFLLLRKRLESYLE</sequence>
<dbReference type="PANTHER" id="PTHR12677:SF59">
    <property type="entry name" value="GOLGI APPARATUS MEMBRANE PROTEIN TVP38-RELATED"/>
    <property type="match status" value="1"/>
</dbReference>
<evidence type="ECO:0000313" key="9">
    <source>
        <dbReference type="Proteomes" id="UP000235731"/>
    </source>
</evidence>
<keyword evidence="2 6" id="KW-1003">Cell membrane</keyword>
<evidence type="ECO:0000256" key="5">
    <source>
        <dbReference type="ARBA" id="ARBA00023136"/>
    </source>
</evidence>
<dbReference type="Pfam" id="PF09335">
    <property type="entry name" value="VTT_dom"/>
    <property type="match status" value="1"/>
</dbReference>
<dbReference type="PANTHER" id="PTHR12677">
    <property type="entry name" value="GOLGI APPARATUS MEMBRANE PROTEIN TVP38-RELATED"/>
    <property type="match status" value="1"/>
</dbReference>
<reference evidence="8 9" key="1">
    <citation type="submission" date="2018-01" db="EMBL/GenBank/DDBJ databases">
        <title>Metagenomic assembled genomes from two thermal pools in the Uzon Caldera, Kamchatka, Russia.</title>
        <authorList>
            <person name="Wilkins L."/>
            <person name="Ettinger C."/>
        </authorList>
    </citation>
    <scope>NUCLEOTIDE SEQUENCE [LARGE SCALE GENOMIC DNA]</scope>
    <source>
        <strain evidence="8">ZAV-15</strain>
    </source>
</reference>
<dbReference type="GO" id="GO:0005886">
    <property type="term" value="C:plasma membrane"/>
    <property type="evidence" value="ECO:0007669"/>
    <property type="project" value="UniProtKB-SubCell"/>
</dbReference>
<dbReference type="EMBL" id="PNIE01000044">
    <property type="protein sequence ID" value="PMP63145.1"/>
    <property type="molecule type" value="Genomic_DNA"/>
</dbReference>
<feature type="transmembrane region" description="Helical" evidence="6">
    <location>
        <begin position="128"/>
        <end position="149"/>
    </location>
</feature>
<evidence type="ECO:0000256" key="2">
    <source>
        <dbReference type="ARBA" id="ARBA00022475"/>
    </source>
</evidence>
<feature type="domain" description="VTT" evidence="7">
    <location>
        <begin position="43"/>
        <end position="159"/>
    </location>
</feature>
<dbReference type="InterPro" id="IPR032816">
    <property type="entry name" value="VTT_dom"/>
</dbReference>
<gene>
    <name evidence="8" type="ORF">C0197_03155</name>
</gene>
<feature type="transmembrane region" description="Helical" evidence="6">
    <location>
        <begin position="170"/>
        <end position="187"/>
    </location>
</feature>
<evidence type="ECO:0000256" key="3">
    <source>
        <dbReference type="ARBA" id="ARBA00022692"/>
    </source>
</evidence>
<evidence type="ECO:0000259" key="7">
    <source>
        <dbReference type="Pfam" id="PF09335"/>
    </source>
</evidence>
<organism evidence="8 9">
    <name type="scientific">Caldimicrobium thiodismutans</name>
    <dbReference type="NCBI Taxonomy" id="1653476"/>
    <lineage>
        <taxon>Bacteria</taxon>
        <taxon>Pseudomonadati</taxon>
        <taxon>Thermodesulfobacteriota</taxon>
        <taxon>Thermodesulfobacteria</taxon>
        <taxon>Thermodesulfobacteriales</taxon>
        <taxon>Thermodesulfobacteriaceae</taxon>
        <taxon>Caldimicrobium</taxon>
    </lineage>
</organism>
<feature type="transmembrane region" description="Helical" evidence="6">
    <location>
        <begin position="104"/>
        <end position="122"/>
    </location>
</feature>